<feature type="transmembrane region" description="Helical" evidence="1">
    <location>
        <begin position="12"/>
        <end position="29"/>
    </location>
</feature>
<keyword evidence="3" id="KW-1185">Reference proteome</keyword>
<accession>A0ABR7IPY6</accession>
<organism evidence="2 3">
    <name type="scientific">Clostridium facile</name>
    <dbReference type="NCBI Taxonomy" id="2763035"/>
    <lineage>
        <taxon>Bacteria</taxon>
        <taxon>Bacillati</taxon>
        <taxon>Bacillota</taxon>
        <taxon>Clostridia</taxon>
        <taxon>Eubacteriales</taxon>
        <taxon>Clostridiaceae</taxon>
        <taxon>Clostridium</taxon>
    </lineage>
</organism>
<evidence type="ECO:0008006" key="4">
    <source>
        <dbReference type="Google" id="ProtNLM"/>
    </source>
</evidence>
<dbReference type="EMBL" id="JACOQK010000001">
    <property type="protein sequence ID" value="MBC5787181.1"/>
    <property type="molecule type" value="Genomic_DNA"/>
</dbReference>
<feature type="transmembrane region" description="Helical" evidence="1">
    <location>
        <begin position="337"/>
        <end position="357"/>
    </location>
</feature>
<protein>
    <recommendedName>
        <fullName evidence="4">Sporulation integral membrane protein YlbJ</fullName>
    </recommendedName>
</protein>
<evidence type="ECO:0000313" key="3">
    <source>
        <dbReference type="Proteomes" id="UP000649151"/>
    </source>
</evidence>
<proteinExistence type="predicted"/>
<feature type="transmembrane region" description="Helical" evidence="1">
    <location>
        <begin position="150"/>
        <end position="170"/>
    </location>
</feature>
<reference evidence="2 3" key="1">
    <citation type="submission" date="2020-08" db="EMBL/GenBank/DDBJ databases">
        <title>Genome public.</title>
        <authorList>
            <person name="Liu C."/>
            <person name="Sun Q."/>
        </authorList>
    </citation>
    <scope>NUCLEOTIDE SEQUENCE [LARGE SCALE GENOMIC DNA]</scope>
    <source>
        <strain evidence="2 3">NSJ-27</strain>
    </source>
</reference>
<name>A0ABR7IPY6_9CLOT</name>
<gene>
    <name evidence="2" type="ORF">H8Z77_03965</name>
</gene>
<sequence>MKLNHKKLVQLFIAIIGLIFLVLLLIFAEQVGDSVRTGVEICLYTLIPSLFVFMALASFFVNSGLLNHVLSPFGWICGKLFHIPNHYGPLLFMSMIGGYPVGAKLIAEQIQQGKLSPQIGQRMLCYCVNSGPAFVIGSVALPLYQNRKLGFFLFFSNIAAFFVVGILTGIHQKAVQTPIQPKRQQIASTFVHSVLSSIKSMGSICGFVLIFSAVIGLLYDTGVMQSLVSLFGFFMDPNLAKGLLVGCLEVTNGTIACGDIPGITSILAVAGLTAFGGFSVHFQIKSILLPTGISMKPFYCYRLIYVLVSVIGVWALLQLTQTSVSTFAAATGVQGIWFSFSPVSSIFLILLSLLLLLSDRKSDIIK</sequence>
<feature type="transmembrane region" description="Helical" evidence="1">
    <location>
        <begin position="86"/>
        <end position="102"/>
    </location>
</feature>
<keyword evidence="1" id="KW-0812">Transmembrane</keyword>
<feature type="transmembrane region" description="Helical" evidence="1">
    <location>
        <begin position="299"/>
        <end position="317"/>
    </location>
</feature>
<keyword evidence="1" id="KW-1133">Transmembrane helix</keyword>
<feature type="transmembrane region" description="Helical" evidence="1">
    <location>
        <begin position="123"/>
        <end position="144"/>
    </location>
</feature>
<dbReference type="Proteomes" id="UP000649151">
    <property type="component" value="Unassembled WGS sequence"/>
</dbReference>
<feature type="transmembrane region" description="Helical" evidence="1">
    <location>
        <begin position="41"/>
        <end position="66"/>
    </location>
</feature>
<feature type="transmembrane region" description="Helical" evidence="1">
    <location>
        <begin position="260"/>
        <end position="278"/>
    </location>
</feature>
<keyword evidence="1" id="KW-0472">Membrane</keyword>
<evidence type="ECO:0000313" key="2">
    <source>
        <dbReference type="EMBL" id="MBC5787181.1"/>
    </source>
</evidence>
<comment type="caution">
    <text evidence="2">The sequence shown here is derived from an EMBL/GenBank/DDBJ whole genome shotgun (WGS) entry which is preliminary data.</text>
</comment>
<feature type="transmembrane region" description="Helical" evidence="1">
    <location>
        <begin position="190"/>
        <end position="219"/>
    </location>
</feature>
<evidence type="ECO:0000256" key="1">
    <source>
        <dbReference type="SAM" id="Phobius"/>
    </source>
</evidence>
<dbReference type="RefSeq" id="WP_186996243.1">
    <property type="nucleotide sequence ID" value="NZ_JACOQK010000001.1"/>
</dbReference>